<reference evidence="2" key="1">
    <citation type="submission" date="2023-06" db="EMBL/GenBank/DDBJ databases">
        <authorList>
            <person name="Delattre M."/>
        </authorList>
    </citation>
    <scope>NUCLEOTIDE SEQUENCE</scope>
    <source>
        <strain evidence="2">AF72</strain>
    </source>
</reference>
<protein>
    <submittedName>
        <fullName evidence="2">Uncharacterized protein</fullName>
    </submittedName>
</protein>
<dbReference type="EMBL" id="CATQJA010002387">
    <property type="protein sequence ID" value="CAJ0570546.1"/>
    <property type="molecule type" value="Genomic_DNA"/>
</dbReference>
<accession>A0AA36CM90</accession>
<keyword evidence="1" id="KW-0732">Signal</keyword>
<organism evidence="2 3">
    <name type="scientific">Mesorhabditis spiculigera</name>
    <dbReference type="NCBI Taxonomy" id="96644"/>
    <lineage>
        <taxon>Eukaryota</taxon>
        <taxon>Metazoa</taxon>
        <taxon>Ecdysozoa</taxon>
        <taxon>Nematoda</taxon>
        <taxon>Chromadorea</taxon>
        <taxon>Rhabditida</taxon>
        <taxon>Rhabditina</taxon>
        <taxon>Rhabditomorpha</taxon>
        <taxon>Rhabditoidea</taxon>
        <taxon>Rhabditidae</taxon>
        <taxon>Mesorhabditinae</taxon>
        <taxon>Mesorhabditis</taxon>
    </lineage>
</organism>
<dbReference type="PANTHER" id="PTHR21690:SF2">
    <property type="entry name" value="CUB DOMAIN-CONTAINING PROTEIN-RELATED"/>
    <property type="match status" value="1"/>
</dbReference>
<feature type="non-terminal residue" evidence="2">
    <location>
        <position position="396"/>
    </location>
</feature>
<evidence type="ECO:0000256" key="1">
    <source>
        <dbReference type="SAM" id="SignalP"/>
    </source>
</evidence>
<evidence type="ECO:0000313" key="3">
    <source>
        <dbReference type="Proteomes" id="UP001177023"/>
    </source>
</evidence>
<feature type="chain" id="PRO_5041374674" evidence="1">
    <location>
        <begin position="19"/>
        <end position="396"/>
    </location>
</feature>
<comment type="caution">
    <text evidence="2">The sequence shown here is derived from an EMBL/GenBank/DDBJ whole genome shotgun (WGS) entry which is preliminary data.</text>
</comment>
<gene>
    <name evidence="2" type="ORF">MSPICULIGERA_LOCUS8983</name>
</gene>
<sequence>MIVRTTLLFFGLVSLVSSYCICSQSYTKTYPTFVIQSAYDNVTYDYCPPSGDQCTVVINQNDPQKGAGEFVVTEFDGGNGSLFTVVIKDGNDTAFSFTRDTYPLFKDAMAKYKSFHPIVTVLLQYNGDTNVVFNMNGYPTGLAPPPSETTPVTQPPTGGPAGFLGVDLAFAFDSTGSVPTVFATMKSVIKDAVSQLTVTEDVTQPYGARLSLQSVSSANQANNLAVPWAVTREEFRIYAIFTQHDPDDEPADLKPILDKLVARDVHLVVHWFGSTPSKYFPTVALPESNIAYLPYTANSTDFYDKYVLNGDSDQNFGCALVKNYQLEIEKDYARFYDAAGVEVASLTGNNVFGAQFQINGTTGSVRLTTNEYLVYNGLSFTVTTKTGDNPSCDPSP</sequence>
<keyword evidence="3" id="KW-1185">Reference proteome</keyword>
<evidence type="ECO:0000313" key="2">
    <source>
        <dbReference type="EMBL" id="CAJ0570546.1"/>
    </source>
</evidence>
<proteinExistence type="predicted"/>
<dbReference type="PANTHER" id="PTHR21690">
    <property type="entry name" value="CUB DOMAIN-CONTAINING PROTEIN-RELATED"/>
    <property type="match status" value="1"/>
</dbReference>
<dbReference type="AlphaFoldDB" id="A0AA36CM90"/>
<dbReference type="Proteomes" id="UP001177023">
    <property type="component" value="Unassembled WGS sequence"/>
</dbReference>
<feature type="signal peptide" evidence="1">
    <location>
        <begin position="1"/>
        <end position="18"/>
    </location>
</feature>
<name>A0AA36CM90_9BILA</name>